<dbReference type="GO" id="GO:0006629">
    <property type="term" value="P:lipid metabolic process"/>
    <property type="evidence" value="ECO:0007669"/>
    <property type="project" value="UniProtKB-KW"/>
</dbReference>
<evidence type="ECO:0000256" key="3">
    <source>
        <dbReference type="ARBA" id="ARBA00022692"/>
    </source>
</evidence>
<dbReference type="EMBL" id="MIYU01000001">
    <property type="protein sequence ID" value="OIR20247.1"/>
    <property type="molecule type" value="Genomic_DNA"/>
</dbReference>
<proteinExistence type="predicted"/>
<protein>
    <recommendedName>
        <fullName evidence="8">Phospholipid/glycerol acyltransferase domain-containing protein</fullName>
    </recommendedName>
</protein>
<reference evidence="9 10" key="1">
    <citation type="submission" date="2016-08" db="EMBL/GenBank/DDBJ databases">
        <title>New Insights into Marine Group III Euryarchaeota, from dark to light.</title>
        <authorList>
            <person name="Haro-Moreno J.M."/>
            <person name="Rodriguez-Valera F."/>
            <person name="Lopez-Garcia P."/>
            <person name="Moreira D."/>
            <person name="Martin-Cuadrado A.B."/>
        </authorList>
    </citation>
    <scope>NUCLEOTIDE SEQUENCE [LARGE SCALE GENOMIC DNA]</scope>
    <source>
        <strain evidence="9">CG-Bathy1</strain>
    </source>
</reference>
<dbReference type="CDD" id="cd07989">
    <property type="entry name" value="LPLAT_AGPAT-like"/>
    <property type="match status" value="1"/>
</dbReference>
<keyword evidence="4" id="KW-1133">Transmembrane helix</keyword>
<name>A0A1J5TH24_9ARCH</name>
<evidence type="ECO:0000256" key="4">
    <source>
        <dbReference type="ARBA" id="ARBA00022989"/>
    </source>
</evidence>
<keyword evidence="3" id="KW-0812">Transmembrane</keyword>
<sequence length="239" mass="27181">MRAYLELGKIGIEFLKLRFKSTRMDEENWRKECGKTAKRLLKKYDVVLDIDGSPGDGYLCANHTSWLDTLILPAQKMGGAVVKAETQNYPIIGKVFQTANCLFVERDKKSSRRETIEAIKNWPIMEKPLWVLPEGTCTANDTIGEFKKGIFVAAEKTGAPINVMVFYYTNQSLDWSREDSLVEGMKKYFYSGSGTIVKGKWIEPITVEKGKVEEAMKELRARMQTVLKELIDSCDETNV</sequence>
<evidence type="ECO:0000256" key="1">
    <source>
        <dbReference type="ARBA" id="ARBA00004370"/>
    </source>
</evidence>
<evidence type="ECO:0000259" key="8">
    <source>
        <dbReference type="SMART" id="SM00563"/>
    </source>
</evidence>
<organism evidence="9 10">
    <name type="scientific">Marine Group III euryarchaeote CG-Bathy1</name>
    <dbReference type="NCBI Taxonomy" id="1889001"/>
    <lineage>
        <taxon>Archaea</taxon>
        <taxon>Methanobacteriati</taxon>
        <taxon>Thermoplasmatota</taxon>
        <taxon>Thermoplasmata</taxon>
        <taxon>Candidatus Thermoprofundales</taxon>
    </lineage>
</organism>
<keyword evidence="2" id="KW-0808">Transferase</keyword>
<comment type="subcellular location">
    <subcellularLocation>
        <location evidence="1">Membrane</location>
    </subcellularLocation>
</comment>
<evidence type="ECO:0000313" key="9">
    <source>
        <dbReference type="EMBL" id="OIR20247.1"/>
    </source>
</evidence>
<feature type="domain" description="Phospholipid/glycerol acyltransferase" evidence="8">
    <location>
        <begin position="57"/>
        <end position="169"/>
    </location>
</feature>
<dbReference type="GO" id="GO:0016746">
    <property type="term" value="F:acyltransferase activity"/>
    <property type="evidence" value="ECO:0007669"/>
    <property type="project" value="UniProtKB-KW"/>
</dbReference>
<evidence type="ECO:0000313" key="10">
    <source>
        <dbReference type="Proteomes" id="UP000183815"/>
    </source>
</evidence>
<accession>A0A1J5TH24</accession>
<dbReference type="SUPFAM" id="SSF69593">
    <property type="entry name" value="Glycerol-3-phosphate (1)-acyltransferase"/>
    <property type="match status" value="1"/>
</dbReference>
<dbReference type="Pfam" id="PF01553">
    <property type="entry name" value="Acyltransferase"/>
    <property type="match status" value="1"/>
</dbReference>
<dbReference type="Proteomes" id="UP000183815">
    <property type="component" value="Unassembled WGS sequence"/>
</dbReference>
<keyword evidence="5" id="KW-0443">Lipid metabolism</keyword>
<dbReference type="PANTHER" id="PTHR23063:SF52">
    <property type="entry name" value="LYSOPHOSPHATIDYLCHOLINE ACYLTRANSFERASE"/>
    <property type="match status" value="1"/>
</dbReference>
<dbReference type="SMART" id="SM00563">
    <property type="entry name" value="PlsC"/>
    <property type="match status" value="1"/>
</dbReference>
<evidence type="ECO:0000256" key="7">
    <source>
        <dbReference type="ARBA" id="ARBA00023315"/>
    </source>
</evidence>
<gene>
    <name evidence="9" type="ORF">BEU04_00070</name>
</gene>
<dbReference type="AlphaFoldDB" id="A0A1J5TH24"/>
<keyword evidence="6" id="KW-0472">Membrane</keyword>
<keyword evidence="7" id="KW-0012">Acyltransferase</keyword>
<comment type="caution">
    <text evidence="9">The sequence shown here is derived from an EMBL/GenBank/DDBJ whole genome shotgun (WGS) entry which is preliminary data.</text>
</comment>
<evidence type="ECO:0000256" key="5">
    <source>
        <dbReference type="ARBA" id="ARBA00023098"/>
    </source>
</evidence>
<evidence type="ECO:0000256" key="2">
    <source>
        <dbReference type="ARBA" id="ARBA00022679"/>
    </source>
</evidence>
<evidence type="ECO:0000256" key="6">
    <source>
        <dbReference type="ARBA" id="ARBA00023136"/>
    </source>
</evidence>
<dbReference type="InterPro" id="IPR002123">
    <property type="entry name" value="Plipid/glycerol_acylTrfase"/>
</dbReference>
<dbReference type="GO" id="GO:0016020">
    <property type="term" value="C:membrane"/>
    <property type="evidence" value="ECO:0007669"/>
    <property type="project" value="UniProtKB-SubCell"/>
</dbReference>
<dbReference type="PANTHER" id="PTHR23063">
    <property type="entry name" value="PHOSPHOLIPID ACYLTRANSFERASE"/>
    <property type="match status" value="1"/>
</dbReference>